<keyword evidence="4" id="KW-1185">Reference proteome</keyword>
<reference evidence="3" key="1">
    <citation type="submission" date="2022-10" db="EMBL/GenBank/DDBJ databases">
        <title>The WGS of Solirubrobacter sp. CPCC 204708.</title>
        <authorList>
            <person name="Jiang Z."/>
        </authorList>
    </citation>
    <scope>NUCLEOTIDE SEQUENCE</scope>
    <source>
        <strain evidence="3">CPCC 204708</strain>
    </source>
</reference>
<dbReference type="PANTHER" id="PTHR43540:SF6">
    <property type="entry name" value="ISOCHORISMATASE-LIKE DOMAIN-CONTAINING PROTEIN"/>
    <property type="match status" value="1"/>
</dbReference>
<dbReference type="Pfam" id="PF00857">
    <property type="entry name" value="Isochorismatase"/>
    <property type="match status" value="1"/>
</dbReference>
<sequence>MPTTALIVVDMLNAYDHEDADQLAECVERQLPQMVQLRDTAAERDDILLVYVQDNYDAWEVGREQLVDRALKGEHPELVEPIAPSDGVAFLPKGRHSIFYQTALDHVLSVGDVKKVVLVGQVTEQCVLYSALDAYLRGYEVTVPRDAVAHIDKELADAALKMMERNLHADLSPAAEVFQPVTS</sequence>
<evidence type="ECO:0000259" key="2">
    <source>
        <dbReference type="Pfam" id="PF00857"/>
    </source>
</evidence>
<organism evidence="3 4">
    <name type="scientific">Solirubrobacter deserti</name>
    <dbReference type="NCBI Taxonomy" id="2282478"/>
    <lineage>
        <taxon>Bacteria</taxon>
        <taxon>Bacillati</taxon>
        <taxon>Actinomycetota</taxon>
        <taxon>Thermoleophilia</taxon>
        <taxon>Solirubrobacterales</taxon>
        <taxon>Solirubrobacteraceae</taxon>
        <taxon>Solirubrobacter</taxon>
    </lineage>
</organism>
<comment type="caution">
    <text evidence="3">The sequence shown here is derived from an EMBL/GenBank/DDBJ whole genome shotgun (WGS) entry which is preliminary data.</text>
</comment>
<keyword evidence="1 3" id="KW-0378">Hydrolase</keyword>
<dbReference type="RefSeq" id="WP_202953095.1">
    <property type="nucleotide sequence ID" value="NZ_JAPCID010000002.1"/>
</dbReference>
<dbReference type="PANTHER" id="PTHR43540">
    <property type="entry name" value="PEROXYUREIDOACRYLATE/UREIDOACRYLATE AMIDOHYDROLASE-RELATED"/>
    <property type="match status" value="1"/>
</dbReference>
<accession>A0ABT4RCA3</accession>
<protein>
    <submittedName>
        <fullName evidence="3">Cysteine hydrolase</fullName>
    </submittedName>
</protein>
<dbReference type="InterPro" id="IPR000868">
    <property type="entry name" value="Isochorismatase-like_dom"/>
</dbReference>
<gene>
    <name evidence="3" type="ORF">OJ962_01540</name>
</gene>
<dbReference type="Proteomes" id="UP001147700">
    <property type="component" value="Unassembled WGS sequence"/>
</dbReference>
<feature type="domain" description="Isochorismatase-like" evidence="2">
    <location>
        <begin position="4"/>
        <end position="165"/>
    </location>
</feature>
<dbReference type="InterPro" id="IPR036380">
    <property type="entry name" value="Isochorismatase-like_sf"/>
</dbReference>
<dbReference type="CDD" id="cd00431">
    <property type="entry name" value="cysteine_hydrolases"/>
    <property type="match status" value="1"/>
</dbReference>
<evidence type="ECO:0000256" key="1">
    <source>
        <dbReference type="ARBA" id="ARBA00022801"/>
    </source>
</evidence>
<dbReference type="Gene3D" id="3.40.50.850">
    <property type="entry name" value="Isochorismatase-like"/>
    <property type="match status" value="1"/>
</dbReference>
<dbReference type="EMBL" id="JAPCID010000002">
    <property type="protein sequence ID" value="MDA0136163.1"/>
    <property type="molecule type" value="Genomic_DNA"/>
</dbReference>
<dbReference type="GO" id="GO:0016787">
    <property type="term" value="F:hydrolase activity"/>
    <property type="evidence" value="ECO:0007669"/>
    <property type="project" value="UniProtKB-KW"/>
</dbReference>
<dbReference type="SUPFAM" id="SSF52499">
    <property type="entry name" value="Isochorismatase-like hydrolases"/>
    <property type="match status" value="1"/>
</dbReference>
<evidence type="ECO:0000313" key="3">
    <source>
        <dbReference type="EMBL" id="MDA0136163.1"/>
    </source>
</evidence>
<evidence type="ECO:0000313" key="4">
    <source>
        <dbReference type="Proteomes" id="UP001147700"/>
    </source>
</evidence>
<name>A0ABT4RCA3_9ACTN</name>
<dbReference type="InterPro" id="IPR050272">
    <property type="entry name" value="Isochorismatase-like_hydrls"/>
</dbReference>
<proteinExistence type="predicted"/>